<evidence type="ECO:0000313" key="1">
    <source>
        <dbReference type="EMBL" id="EOK16151.1"/>
    </source>
</evidence>
<sequence length="138" mass="16378">MNERNKKRLKQLNKYLVDGLEELSGLLVFEDQVGEESLSEIEEKTGGYNYFIYETGGFVLTPEQSQLNQVVLLRFYSQNRDDLDEFCLDVISTLEKEQKKFYTFQYSNKSSIQIGKEDNYVDEVEFFFLRRLKYECSI</sequence>
<comment type="caution">
    <text evidence="1">The sequence shown here is derived from an EMBL/GenBank/DDBJ whole genome shotgun (WGS) entry which is preliminary data.</text>
</comment>
<dbReference type="PATRIC" id="fig|1169311.3.peg.268"/>
<protein>
    <recommendedName>
        <fullName evidence="3">Gp8 protein</fullName>
    </recommendedName>
</protein>
<dbReference type="EMBL" id="ASDZ01000004">
    <property type="protein sequence ID" value="EOK16151.1"/>
    <property type="molecule type" value="Genomic_DNA"/>
</dbReference>
<evidence type="ECO:0000313" key="2">
    <source>
        <dbReference type="Proteomes" id="UP000013638"/>
    </source>
</evidence>
<reference evidence="1 2" key="1">
    <citation type="submission" date="2013-02" db="EMBL/GenBank/DDBJ databases">
        <title>The Genome Sequence of Enterococcus faecalis ATCC_6055.</title>
        <authorList>
            <consortium name="The Broad Institute Genome Sequencing Platform"/>
            <consortium name="The Broad Institute Genome Sequencing Center for Infectious Disease"/>
            <person name="Earl A.M."/>
            <person name="Gilmore M.S."/>
            <person name="Lebreton F."/>
            <person name="Walker B."/>
            <person name="Young S.K."/>
            <person name="Zeng Q."/>
            <person name="Gargeya S."/>
            <person name="Fitzgerald M."/>
            <person name="Haas B."/>
            <person name="Abouelleil A."/>
            <person name="Alvarado L."/>
            <person name="Arachchi H.M."/>
            <person name="Berlin A.M."/>
            <person name="Chapman S.B."/>
            <person name="Dewar J."/>
            <person name="Goldberg J."/>
            <person name="Griggs A."/>
            <person name="Gujja S."/>
            <person name="Hansen M."/>
            <person name="Howarth C."/>
            <person name="Imamovic A."/>
            <person name="Larimer J."/>
            <person name="McCowan C."/>
            <person name="Murphy C."/>
            <person name="Neiman D."/>
            <person name="Pearson M."/>
            <person name="Priest M."/>
            <person name="Roberts A."/>
            <person name="Saif S."/>
            <person name="Shea T."/>
            <person name="Sisk P."/>
            <person name="Sykes S."/>
            <person name="Wortman J."/>
            <person name="Nusbaum C."/>
            <person name="Birren B."/>
        </authorList>
    </citation>
    <scope>NUCLEOTIDE SEQUENCE [LARGE SCALE GENOMIC DNA]</scope>
    <source>
        <strain evidence="1 2">ATCC 6055</strain>
    </source>
</reference>
<evidence type="ECO:0008006" key="3">
    <source>
        <dbReference type="Google" id="ProtNLM"/>
    </source>
</evidence>
<dbReference type="Proteomes" id="UP000013638">
    <property type="component" value="Unassembled WGS sequence"/>
</dbReference>
<name>R3KRZ2_ENTFL</name>
<proteinExistence type="predicted"/>
<dbReference type="AlphaFoldDB" id="R3KRZ2"/>
<dbReference type="RefSeq" id="WP_010828495.1">
    <property type="nucleotide sequence ID" value="NZ_KB944840.1"/>
</dbReference>
<organism evidence="1 2">
    <name type="scientific">Enterococcus faecalis ATCC 6055</name>
    <dbReference type="NCBI Taxonomy" id="1169311"/>
    <lineage>
        <taxon>Bacteria</taxon>
        <taxon>Bacillati</taxon>
        <taxon>Bacillota</taxon>
        <taxon>Bacilli</taxon>
        <taxon>Lactobacillales</taxon>
        <taxon>Enterococcaceae</taxon>
        <taxon>Enterococcus</taxon>
    </lineage>
</organism>
<accession>R3KRZ2</accession>
<gene>
    <name evidence="1" type="ORF">WOU_00271</name>
</gene>
<dbReference type="HOGENOM" id="CLU_157130_0_0_9"/>